<organism evidence="1 2">
    <name type="scientific">Mytilus galloprovincialis</name>
    <name type="common">Mediterranean mussel</name>
    <dbReference type="NCBI Taxonomy" id="29158"/>
    <lineage>
        <taxon>Eukaryota</taxon>
        <taxon>Metazoa</taxon>
        <taxon>Spiralia</taxon>
        <taxon>Lophotrochozoa</taxon>
        <taxon>Mollusca</taxon>
        <taxon>Bivalvia</taxon>
        <taxon>Autobranchia</taxon>
        <taxon>Pteriomorphia</taxon>
        <taxon>Mytilida</taxon>
        <taxon>Mytiloidea</taxon>
        <taxon>Mytilidae</taxon>
        <taxon>Mytilinae</taxon>
        <taxon>Mytilus</taxon>
    </lineage>
</organism>
<accession>A0A8B6HTF0</accession>
<gene>
    <name evidence="1" type="ORF">MGAL_10B077328</name>
</gene>
<protein>
    <submittedName>
        <fullName evidence="1">Uncharacterized protein</fullName>
    </submittedName>
</protein>
<evidence type="ECO:0000313" key="1">
    <source>
        <dbReference type="EMBL" id="VDI84312.1"/>
    </source>
</evidence>
<evidence type="ECO:0000313" key="2">
    <source>
        <dbReference type="Proteomes" id="UP000596742"/>
    </source>
</evidence>
<sequence>ARFNAIQQKSKQKWRYNRHSVIIDYEDKIPSPLNFPWRILSLITYSKQRCCRCSRKLENADIDNMMAKQLEFAKIIIEEENHRTSP</sequence>
<dbReference type="Proteomes" id="UP000596742">
    <property type="component" value="Unassembled WGS sequence"/>
</dbReference>
<feature type="non-terminal residue" evidence="1">
    <location>
        <position position="86"/>
    </location>
</feature>
<keyword evidence="2" id="KW-1185">Reference proteome</keyword>
<proteinExistence type="predicted"/>
<dbReference type="AlphaFoldDB" id="A0A8B6HTF0"/>
<name>A0A8B6HTF0_MYTGA</name>
<comment type="caution">
    <text evidence="1">The sequence shown here is derived from an EMBL/GenBank/DDBJ whole genome shotgun (WGS) entry which is preliminary data.</text>
</comment>
<dbReference type="EMBL" id="UYJE01010561">
    <property type="protein sequence ID" value="VDI84312.1"/>
    <property type="molecule type" value="Genomic_DNA"/>
</dbReference>
<reference evidence="1" key="1">
    <citation type="submission" date="2018-11" db="EMBL/GenBank/DDBJ databases">
        <authorList>
            <person name="Alioto T."/>
            <person name="Alioto T."/>
        </authorList>
    </citation>
    <scope>NUCLEOTIDE SEQUENCE</scope>
</reference>